<evidence type="ECO:0000256" key="5">
    <source>
        <dbReference type="ARBA" id="ARBA00022771"/>
    </source>
</evidence>
<dbReference type="PROSITE" id="PS50119">
    <property type="entry name" value="ZF_BBOX"/>
    <property type="match status" value="2"/>
</dbReference>
<keyword evidence="5 8" id="KW-0863">Zinc-finger</keyword>
<reference evidence="13 14" key="1">
    <citation type="submission" date="2024-01" db="EMBL/GenBank/DDBJ databases">
        <title>The genomes of 5 underutilized Papilionoideae crops provide insights into root nodulation and disease resistance.</title>
        <authorList>
            <person name="Yuan L."/>
        </authorList>
    </citation>
    <scope>NUCLEOTIDE SEQUENCE [LARGE SCALE GENOMIC DNA]</scope>
    <source>
        <strain evidence="13">LY-2023</strain>
        <tissue evidence="13">Leaf</tissue>
    </source>
</reference>
<dbReference type="CDD" id="cd19821">
    <property type="entry name" value="Bbox1_BBX-like"/>
    <property type="match status" value="1"/>
</dbReference>
<feature type="domain" description="CCT" evidence="12">
    <location>
        <begin position="318"/>
        <end position="360"/>
    </location>
</feature>
<evidence type="ECO:0000256" key="9">
    <source>
        <dbReference type="PROSITE-ProRule" id="PRU00357"/>
    </source>
</evidence>
<comment type="caution">
    <text evidence="13">The sequence shown here is derived from an EMBL/GenBank/DDBJ whole genome shotgun (WGS) entry which is preliminary data.</text>
</comment>
<dbReference type="PROSITE" id="PS51017">
    <property type="entry name" value="CCT"/>
    <property type="match status" value="1"/>
</dbReference>
<dbReference type="AlphaFoldDB" id="A0AAN9FKJ1"/>
<keyword evidence="3" id="KW-0479">Metal-binding</keyword>
<dbReference type="GO" id="GO:0006355">
    <property type="term" value="P:regulation of DNA-templated transcription"/>
    <property type="evidence" value="ECO:0007669"/>
    <property type="project" value="UniProtKB-ARBA"/>
</dbReference>
<feature type="domain" description="B box-type" evidence="11">
    <location>
        <begin position="60"/>
        <end position="106"/>
    </location>
</feature>
<dbReference type="PANTHER" id="PTHR31717">
    <property type="entry name" value="ZINC FINGER PROTEIN CONSTANS-LIKE 10"/>
    <property type="match status" value="1"/>
</dbReference>
<feature type="compositionally biased region" description="Polar residues" evidence="10">
    <location>
        <begin position="293"/>
        <end position="307"/>
    </location>
</feature>
<dbReference type="InterPro" id="IPR049808">
    <property type="entry name" value="CONSTANS-like_Bbox1"/>
</dbReference>
<dbReference type="Pfam" id="PF00643">
    <property type="entry name" value="zf-B_box"/>
    <property type="match status" value="1"/>
</dbReference>
<evidence type="ECO:0000313" key="13">
    <source>
        <dbReference type="EMBL" id="KAK7277715.1"/>
    </source>
</evidence>
<evidence type="ECO:0000256" key="8">
    <source>
        <dbReference type="PROSITE-ProRule" id="PRU00024"/>
    </source>
</evidence>
<gene>
    <name evidence="13" type="ORF">RJT34_22730</name>
</gene>
<dbReference type="PANTHER" id="PTHR31717:SF58">
    <property type="entry name" value="ZINC FINGER PROTEIN CONSTANS-LIKE 13"/>
    <property type="match status" value="1"/>
</dbReference>
<evidence type="ECO:0000256" key="7">
    <source>
        <dbReference type="ARBA" id="ARBA00023242"/>
    </source>
</evidence>
<evidence type="ECO:0000256" key="1">
    <source>
        <dbReference type="ARBA" id="ARBA00004123"/>
    </source>
</evidence>
<feature type="domain" description="B box-type" evidence="11">
    <location>
        <begin position="17"/>
        <end position="64"/>
    </location>
</feature>
<dbReference type="Proteomes" id="UP001359559">
    <property type="component" value="Unassembled WGS sequence"/>
</dbReference>
<name>A0AAN9FKJ1_CLITE</name>
<organism evidence="13 14">
    <name type="scientific">Clitoria ternatea</name>
    <name type="common">Butterfly pea</name>
    <dbReference type="NCBI Taxonomy" id="43366"/>
    <lineage>
        <taxon>Eukaryota</taxon>
        <taxon>Viridiplantae</taxon>
        <taxon>Streptophyta</taxon>
        <taxon>Embryophyta</taxon>
        <taxon>Tracheophyta</taxon>
        <taxon>Spermatophyta</taxon>
        <taxon>Magnoliopsida</taxon>
        <taxon>eudicotyledons</taxon>
        <taxon>Gunneridae</taxon>
        <taxon>Pentapetalae</taxon>
        <taxon>rosids</taxon>
        <taxon>fabids</taxon>
        <taxon>Fabales</taxon>
        <taxon>Fabaceae</taxon>
        <taxon>Papilionoideae</taxon>
        <taxon>50 kb inversion clade</taxon>
        <taxon>NPAAA clade</taxon>
        <taxon>indigoferoid/millettioid clade</taxon>
        <taxon>Phaseoleae</taxon>
        <taxon>Clitoria</taxon>
    </lineage>
</organism>
<evidence type="ECO:0000256" key="6">
    <source>
        <dbReference type="ARBA" id="ARBA00022833"/>
    </source>
</evidence>
<evidence type="ECO:0000256" key="2">
    <source>
        <dbReference type="ARBA" id="ARBA00010024"/>
    </source>
</evidence>
<evidence type="ECO:0000259" key="12">
    <source>
        <dbReference type="PROSITE" id="PS51017"/>
    </source>
</evidence>
<keyword evidence="7 9" id="KW-0539">Nucleus</keyword>
<dbReference type="InterPro" id="IPR000315">
    <property type="entry name" value="Znf_B-box"/>
</dbReference>
<evidence type="ECO:0000256" key="3">
    <source>
        <dbReference type="ARBA" id="ARBA00022723"/>
    </source>
</evidence>
<dbReference type="Pfam" id="PF06203">
    <property type="entry name" value="CCT"/>
    <property type="match status" value="1"/>
</dbReference>
<proteinExistence type="inferred from homology"/>
<sequence>MINNSPNPKDKDAEAPQLNRTCDYCGDSIALLYCRADSAKLCFFCDRKVHSTNQLFSKHTRNLLCDVCGDSPVTVLCSDENSVLCHNCDGGRHNLSRSPLHQRRPLDGFSGCLSVTQLLTHLGLAENSLLSTEGTSQIEGLFESLVWDASSGVVHLQDFVASTGSYHSYHATTVPPVHKNRNKAACGRQKEEILNQLRELTKLEPGFIYGDVDADQEMQLGNLSTGFERDVEASMFPSYEGGVFCWQRESSDPTNQVVPSGTPLRDYDELASAKDRIFTIFGTHVKGNKEGKPSNSFDAETLPTTSKAPPYEFTSQERDSALLRYREKKKTRRYDKHIRYESRKVRAESRIRIKGRFVKDETQK</sequence>
<keyword evidence="6" id="KW-0862">Zinc</keyword>
<protein>
    <submittedName>
        <fullName evidence="13">Uncharacterized protein</fullName>
    </submittedName>
</protein>
<accession>A0AAN9FKJ1</accession>
<dbReference type="GO" id="GO:0008270">
    <property type="term" value="F:zinc ion binding"/>
    <property type="evidence" value="ECO:0007669"/>
    <property type="project" value="UniProtKB-KW"/>
</dbReference>
<comment type="similarity">
    <text evidence="2">Belongs to the CONSTANS family.</text>
</comment>
<dbReference type="EMBL" id="JAYKXN010000006">
    <property type="protein sequence ID" value="KAK7277715.1"/>
    <property type="molecule type" value="Genomic_DNA"/>
</dbReference>
<evidence type="ECO:0000256" key="4">
    <source>
        <dbReference type="ARBA" id="ARBA00022737"/>
    </source>
</evidence>
<dbReference type="GO" id="GO:0005634">
    <property type="term" value="C:nucleus"/>
    <property type="evidence" value="ECO:0007669"/>
    <property type="project" value="UniProtKB-SubCell"/>
</dbReference>
<dbReference type="InterPro" id="IPR010402">
    <property type="entry name" value="CCT_domain"/>
</dbReference>
<evidence type="ECO:0000313" key="14">
    <source>
        <dbReference type="Proteomes" id="UP001359559"/>
    </source>
</evidence>
<feature type="region of interest" description="Disordered" evidence="10">
    <location>
        <begin position="289"/>
        <end position="319"/>
    </location>
</feature>
<dbReference type="SMART" id="SM00336">
    <property type="entry name" value="BBOX"/>
    <property type="match status" value="2"/>
</dbReference>
<keyword evidence="14" id="KW-1185">Reference proteome</keyword>
<keyword evidence="4" id="KW-0677">Repeat</keyword>
<evidence type="ECO:0000259" key="11">
    <source>
        <dbReference type="PROSITE" id="PS50119"/>
    </source>
</evidence>
<comment type="subcellular location">
    <subcellularLocation>
        <location evidence="1 9">Nucleus</location>
    </subcellularLocation>
</comment>
<evidence type="ECO:0000256" key="10">
    <source>
        <dbReference type="SAM" id="MobiDB-lite"/>
    </source>
</evidence>